<dbReference type="GO" id="GO:0000976">
    <property type="term" value="F:transcription cis-regulatory region binding"/>
    <property type="evidence" value="ECO:0007669"/>
    <property type="project" value="TreeGrafter"/>
</dbReference>
<dbReference type="InterPro" id="IPR005119">
    <property type="entry name" value="LysR_subst-bd"/>
</dbReference>
<protein>
    <submittedName>
        <fullName evidence="6">LysR family transcriptional regulator</fullName>
    </submittedName>
</protein>
<dbReference type="InterPro" id="IPR036390">
    <property type="entry name" value="WH_DNA-bd_sf"/>
</dbReference>
<dbReference type="Pfam" id="PF03466">
    <property type="entry name" value="LysR_substrate"/>
    <property type="match status" value="1"/>
</dbReference>
<dbReference type="InterPro" id="IPR036388">
    <property type="entry name" value="WH-like_DNA-bd_sf"/>
</dbReference>
<keyword evidence="3" id="KW-0238">DNA-binding</keyword>
<proteinExistence type="inferred from homology"/>
<dbReference type="EMBL" id="JAGSND010000002">
    <property type="protein sequence ID" value="MBR0597183.1"/>
    <property type="molecule type" value="Genomic_DNA"/>
</dbReference>
<evidence type="ECO:0000256" key="3">
    <source>
        <dbReference type="ARBA" id="ARBA00023125"/>
    </source>
</evidence>
<dbReference type="SUPFAM" id="SSF46785">
    <property type="entry name" value="Winged helix' DNA-binding domain"/>
    <property type="match status" value="1"/>
</dbReference>
<dbReference type="Pfam" id="PF00126">
    <property type="entry name" value="HTH_1"/>
    <property type="match status" value="1"/>
</dbReference>
<dbReference type="SUPFAM" id="SSF53850">
    <property type="entry name" value="Periplasmic binding protein-like II"/>
    <property type="match status" value="1"/>
</dbReference>
<dbReference type="PROSITE" id="PS50931">
    <property type="entry name" value="HTH_LYSR"/>
    <property type="match status" value="1"/>
</dbReference>
<gene>
    <name evidence="6" type="ORF">KCX82_04805</name>
</gene>
<keyword evidence="7" id="KW-1185">Reference proteome</keyword>
<dbReference type="Proteomes" id="UP000675664">
    <property type="component" value="Unassembled WGS sequence"/>
</dbReference>
<evidence type="ECO:0000313" key="7">
    <source>
        <dbReference type="Proteomes" id="UP000675664"/>
    </source>
</evidence>
<dbReference type="PANTHER" id="PTHR30126">
    <property type="entry name" value="HTH-TYPE TRANSCRIPTIONAL REGULATOR"/>
    <property type="match status" value="1"/>
</dbReference>
<dbReference type="PRINTS" id="PR00039">
    <property type="entry name" value="HTHLYSR"/>
</dbReference>
<reference evidence="6" key="1">
    <citation type="submission" date="2021-04" db="EMBL/GenBank/DDBJ databases">
        <title>Sinoanaerobacter chloroacetimidivorans sp. nov., an obligate anaerobic bacterium isolated from anaerobic sludge.</title>
        <authorList>
            <person name="Bao Y."/>
        </authorList>
    </citation>
    <scope>NUCLEOTIDE SEQUENCE</scope>
    <source>
        <strain evidence="6">BAD-6</strain>
    </source>
</reference>
<feature type="domain" description="HTH lysR-type" evidence="5">
    <location>
        <begin position="1"/>
        <end position="58"/>
    </location>
</feature>
<evidence type="ECO:0000313" key="6">
    <source>
        <dbReference type="EMBL" id="MBR0597183.1"/>
    </source>
</evidence>
<dbReference type="GO" id="GO:0003700">
    <property type="term" value="F:DNA-binding transcription factor activity"/>
    <property type="evidence" value="ECO:0007669"/>
    <property type="project" value="InterPro"/>
</dbReference>
<organism evidence="6 7">
    <name type="scientific">Sinanaerobacter chloroacetimidivorans</name>
    <dbReference type="NCBI Taxonomy" id="2818044"/>
    <lineage>
        <taxon>Bacteria</taxon>
        <taxon>Bacillati</taxon>
        <taxon>Bacillota</taxon>
        <taxon>Clostridia</taxon>
        <taxon>Peptostreptococcales</taxon>
        <taxon>Anaerovoracaceae</taxon>
        <taxon>Sinanaerobacter</taxon>
    </lineage>
</organism>
<evidence type="ECO:0000256" key="4">
    <source>
        <dbReference type="ARBA" id="ARBA00023163"/>
    </source>
</evidence>
<evidence type="ECO:0000256" key="2">
    <source>
        <dbReference type="ARBA" id="ARBA00023015"/>
    </source>
</evidence>
<evidence type="ECO:0000256" key="1">
    <source>
        <dbReference type="ARBA" id="ARBA00009437"/>
    </source>
</evidence>
<comment type="similarity">
    <text evidence="1">Belongs to the LysR transcriptional regulatory family.</text>
</comment>
<keyword evidence="2" id="KW-0805">Transcription regulation</keyword>
<keyword evidence="4" id="KW-0804">Transcription</keyword>
<comment type="caution">
    <text evidence="6">The sequence shown here is derived from an EMBL/GenBank/DDBJ whole genome shotgun (WGS) entry which is preliminary data.</text>
</comment>
<dbReference type="AlphaFoldDB" id="A0A8J7W0W9"/>
<dbReference type="Gene3D" id="3.40.190.10">
    <property type="entry name" value="Periplasmic binding protein-like II"/>
    <property type="match status" value="2"/>
</dbReference>
<reference evidence="6" key="2">
    <citation type="submission" date="2021-04" db="EMBL/GenBank/DDBJ databases">
        <authorList>
            <person name="Liu J."/>
        </authorList>
    </citation>
    <scope>NUCLEOTIDE SEQUENCE</scope>
    <source>
        <strain evidence="6">BAD-6</strain>
    </source>
</reference>
<sequence>MLDYRIETFLAVCKYMNFTRAAEKMNITQPAVSQHIRYLEEEYGIKIFKYDGKKMKLTKEGETLLNAVTTIKHDDLFLREHLKELKGERRKLIFGTTLTIGEFVIPSHLAAYLHKYPDTSIQMMVANTYVLLEKLNNGEIDFAIIEGYFTKSEYDYLPYSREKYIPVCGPEYVFNGKGSTVEDLLNERLIVREPGSGTREILERTLGERNLTIQDFKNLVEISNMNAIKSLVQANCGITFLYEAAARKEITEGKLKEIPLGKYNVTHDFTFVWRKGSIFAERYKKLFAILKN</sequence>
<accession>A0A8J7W0W9</accession>
<dbReference type="PANTHER" id="PTHR30126:SF39">
    <property type="entry name" value="HTH-TYPE TRANSCRIPTIONAL REGULATOR CYSL"/>
    <property type="match status" value="1"/>
</dbReference>
<name>A0A8J7W0W9_9FIRM</name>
<evidence type="ECO:0000259" key="5">
    <source>
        <dbReference type="PROSITE" id="PS50931"/>
    </source>
</evidence>
<dbReference type="InterPro" id="IPR000847">
    <property type="entry name" value="LysR_HTH_N"/>
</dbReference>
<dbReference type="Gene3D" id="1.10.10.10">
    <property type="entry name" value="Winged helix-like DNA-binding domain superfamily/Winged helix DNA-binding domain"/>
    <property type="match status" value="1"/>
</dbReference>